<evidence type="ECO:0000313" key="2">
    <source>
        <dbReference type="Proteomes" id="UP000887013"/>
    </source>
</evidence>
<comment type="caution">
    <text evidence="1">The sequence shown here is derived from an EMBL/GenBank/DDBJ whole genome shotgun (WGS) entry which is preliminary data.</text>
</comment>
<keyword evidence="2" id="KW-1185">Reference proteome</keyword>
<organism evidence="1 2">
    <name type="scientific">Nephila pilipes</name>
    <name type="common">Giant wood spider</name>
    <name type="synonym">Nephila maculata</name>
    <dbReference type="NCBI Taxonomy" id="299642"/>
    <lineage>
        <taxon>Eukaryota</taxon>
        <taxon>Metazoa</taxon>
        <taxon>Ecdysozoa</taxon>
        <taxon>Arthropoda</taxon>
        <taxon>Chelicerata</taxon>
        <taxon>Arachnida</taxon>
        <taxon>Araneae</taxon>
        <taxon>Araneomorphae</taxon>
        <taxon>Entelegynae</taxon>
        <taxon>Araneoidea</taxon>
        <taxon>Nephilidae</taxon>
        <taxon>Nephila</taxon>
    </lineage>
</organism>
<dbReference type="EMBL" id="BMAW01117897">
    <property type="protein sequence ID" value="GFT77267.1"/>
    <property type="molecule type" value="Genomic_DNA"/>
</dbReference>
<reference evidence="1" key="1">
    <citation type="submission" date="2020-08" db="EMBL/GenBank/DDBJ databases">
        <title>Multicomponent nature underlies the extraordinary mechanical properties of spider dragline silk.</title>
        <authorList>
            <person name="Kono N."/>
            <person name="Nakamura H."/>
            <person name="Mori M."/>
            <person name="Yoshida Y."/>
            <person name="Ohtoshi R."/>
            <person name="Malay A.D."/>
            <person name="Moran D.A.P."/>
            <person name="Tomita M."/>
            <person name="Numata K."/>
            <person name="Arakawa K."/>
        </authorList>
    </citation>
    <scope>NUCLEOTIDE SEQUENCE</scope>
</reference>
<evidence type="ECO:0000313" key="1">
    <source>
        <dbReference type="EMBL" id="GFT77267.1"/>
    </source>
</evidence>
<dbReference type="Proteomes" id="UP000887013">
    <property type="component" value="Unassembled WGS sequence"/>
</dbReference>
<dbReference type="AlphaFoldDB" id="A0A8X6U379"/>
<sequence>MNRFDDKVSMKIKQKISRRSENIPAAKTITDEEPSTTTWHLTQQLVASPVTVWRIARTNVEHFPYRENLVRTSSLPKWCWEKKTGFRQQYKINM</sequence>
<accession>A0A8X6U379</accession>
<name>A0A8X6U379_NEPPI</name>
<gene>
    <name evidence="1" type="ORF">NPIL_242011</name>
</gene>
<proteinExistence type="predicted"/>
<protein>
    <submittedName>
        <fullName evidence="1">Uncharacterized protein</fullName>
    </submittedName>
</protein>